<reference evidence="2" key="1">
    <citation type="journal article" date="2023" name="Nat. Plants">
        <title>Single-cell RNA sequencing provides a high-resolution roadmap for understanding the multicellular compartmentation of specialized metabolism.</title>
        <authorList>
            <person name="Sun S."/>
            <person name="Shen X."/>
            <person name="Li Y."/>
            <person name="Li Y."/>
            <person name="Wang S."/>
            <person name="Li R."/>
            <person name="Zhang H."/>
            <person name="Shen G."/>
            <person name="Guo B."/>
            <person name="Wei J."/>
            <person name="Xu J."/>
            <person name="St-Pierre B."/>
            <person name="Chen S."/>
            <person name="Sun C."/>
        </authorList>
    </citation>
    <scope>NUCLEOTIDE SEQUENCE [LARGE SCALE GENOMIC DNA]</scope>
</reference>
<organism evidence="1 2">
    <name type="scientific">Catharanthus roseus</name>
    <name type="common">Madagascar periwinkle</name>
    <name type="synonym">Vinca rosea</name>
    <dbReference type="NCBI Taxonomy" id="4058"/>
    <lineage>
        <taxon>Eukaryota</taxon>
        <taxon>Viridiplantae</taxon>
        <taxon>Streptophyta</taxon>
        <taxon>Embryophyta</taxon>
        <taxon>Tracheophyta</taxon>
        <taxon>Spermatophyta</taxon>
        <taxon>Magnoliopsida</taxon>
        <taxon>eudicotyledons</taxon>
        <taxon>Gunneridae</taxon>
        <taxon>Pentapetalae</taxon>
        <taxon>asterids</taxon>
        <taxon>lamiids</taxon>
        <taxon>Gentianales</taxon>
        <taxon>Apocynaceae</taxon>
        <taxon>Rauvolfioideae</taxon>
        <taxon>Vinceae</taxon>
        <taxon>Catharanthinae</taxon>
        <taxon>Catharanthus</taxon>
    </lineage>
</organism>
<gene>
    <name evidence="1" type="ORF">M9H77_05561</name>
</gene>
<comment type="caution">
    <text evidence="1">The sequence shown here is derived from an EMBL/GenBank/DDBJ whole genome shotgun (WGS) entry which is preliminary data.</text>
</comment>
<dbReference type="EMBL" id="CM044701">
    <property type="protein sequence ID" value="KAI5684333.1"/>
    <property type="molecule type" value="Genomic_DNA"/>
</dbReference>
<evidence type="ECO:0000313" key="2">
    <source>
        <dbReference type="Proteomes" id="UP001060085"/>
    </source>
</evidence>
<sequence length="660" mass="74804">MEQNNSNGTPKTNYHMKGGNGPYSYAHNSSYQKIWLDSEKDRMKELISEHLDVVDVENPLFSHNKSFKIADFGCSIGPNTFIAVNNIIAAIESNYESNDENLPEFLVFFNDNIGNDFNALFRNFPVSSRKYYAVGLPGSFHGRLLPNATLHLAHCSTALHWLSRIPKEVTDKESIAWNKGRIHYTGAVKEVYEAYSIQFGEDFNSFLNARAQELVPGGLMILTILGFPDGVQIDESDMGEITKILESCLEDLAKMGVISDDMLESFNLPFYLPSPSQLKTLLDTNGLFDIKRIEKLPLPMKTENINPQLDVLHVRAVISEIIRQHFGEEILDDLFELLKKKCIENPIPSDKYRKEANYLKLWVDSEKDRIKELISEHLDVENPCFSPNKSFKIADFGCSIGPNTFIAVNNIIAATESNYESNHGNLPEFLVFFNDNIDNDFNALFRNFPVSRQYCAVGLPDKESIAWNKGRIHYTGAAKEVYEAYSIQFGEDFSSFLNARAQELVPGGLMMLTILGFPDGVQVSESSMGETFNILGSCLKDLAKMGVISNDMMDSFNLPFYYPSPSELKTLIDTNGLFDIKRIETLPLPMRIEKVTPQVDVLRLRAVIGELIKEHFGEEILDDLFELHIKKCIENPIPSDKYWKEASYFVFLKRKTDKGP</sequence>
<accession>A0ACC0CHP8</accession>
<evidence type="ECO:0000313" key="1">
    <source>
        <dbReference type="EMBL" id="KAI5684333.1"/>
    </source>
</evidence>
<keyword evidence="2" id="KW-1185">Reference proteome</keyword>
<proteinExistence type="predicted"/>
<dbReference type="Proteomes" id="UP001060085">
    <property type="component" value="Linkage Group LG01"/>
</dbReference>
<name>A0ACC0CHP8_CATRO</name>
<protein>
    <submittedName>
        <fullName evidence="1">Uncharacterized protein</fullName>
    </submittedName>
</protein>